<reference evidence="1 2" key="1">
    <citation type="submission" date="2020-08" db="EMBL/GenBank/DDBJ databases">
        <authorList>
            <person name="Koutsovoulos G."/>
            <person name="Danchin GJ E."/>
        </authorList>
    </citation>
    <scope>NUCLEOTIDE SEQUENCE [LARGE SCALE GENOMIC DNA]</scope>
</reference>
<accession>A0A6V7U2H3</accession>
<gene>
    <name evidence="1" type="ORF">MENT_LOCUS6851</name>
</gene>
<proteinExistence type="predicted"/>
<comment type="caution">
    <text evidence="1">The sequence shown here is derived from an EMBL/GenBank/DDBJ whole genome shotgun (WGS) entry which is preliminary data.</text>
</comment>
<dbReference type="AlphaFoldDB" id="A0A6V7U2H3"/>
<sequence>MELETGIGNWNWKLDSKAPHLILRNLWKLLSHMQKKQKKYTLGGRKDGKRS</sequence>
<dbReference type="Proteomes" id="UP000580250">
    <property type="component" value="Unassembled WGS sequence"/>
</dbReference>
<evidence type="ECO:0000313" key="2">
    <source>
        <dbReference type="Proteomes" id="UP000580250"/>
    </source>
</evidence>
<organism evidence="1 2">
    <name type="scientific">Meloidogyne enterolobii</name>
    <name type="common">Root-knot nematode worm</name>
    <name type="synonym">Meloidogyne mayaguensis</name>
    <dbReference type="NCBI Taxonomy" id="390850"/>
    <lineage>
        <taxon>Eukaryota</taxon>
        <taxon>Metazoa</taxon>
        <taxon>Ecdysozoa</taxon>
        <taxon>Nematoda</taxon>
        <taxon>Chromadorea</taxon>
        <taxon>Rhabditida</taxon>
        <taxon>Tylenchina</taxon>
        <taxon>Tylenchomorpha</taxon>
        <taxon>Tylenchoidea</taxon>
        <taxon>Meloidogynidae</taxon>
        <taxon>Meloidogyninae</taxon>
        <taxon>Meloidogyne</taxon>
    </lineage>
</organism>
<name>A0A6V7U2H3_MELEN</name>
<dbReference type="EMBL" id="CAJEWN010000027">
    <property type="protein sequence ID" value="CAD2141425.1"/>
    <property type="molecule type" value="Genomic_DNA"/>
</dbReference>
<evidence type="ECO:0000313" key="1">
    <source>
        <dbReference type="EMBL" id="CAD2141425.1"/>
    </source>
</evidence>
<protein>
    <submittedName>
        <fullName evidence="1">Uncharacterized protein</fullName>
    </submittedName>
</protein>